<comment type="caution">
    <text evidence="2">The sequence shown here is derived from an EMBL/GenBank/DDBJ whole genome shotgun (WGS) entry which is preliminary data.</text>
</comment>
<organism evidence="2 3">
    <name type="scientific">Anabarilius grahami</name>
    <name type="common">Kanglang fish</name>
    <name type="synonym">Barilius grahami</name>
    <dbReference type="NCBI Taxonomy" id="495550"/>
    <lineage>
        <taxon>Eukaryota</taxon>
        <taxon>Metazoa</taxon>
        <taxon>Chordata</taxon>
        <taxon>Craniata</taxon>
        <taxon>Vertebrata</taxon>
        <taxon>Euteleostomi</taxon>
        <taxon>Actinopterygii</taxon>
        <taxon>Neopterygii</taxon>
        <taxon>Teleostei</taxon>
        <taxon>Ostariophysi</taxon>
        <taxon>Cypriniformes</taxon>
        <taxon>Xenocyprididae</taxon>
        <taxon>Xenocypridinae</taxon>
        <taxon>Xenocypridinae incertae sedis</taxon>
        <taxon>Anabarilius</taxon>
    </lineage>
</organism>
<gene>
    <name evidence="2" type="ORF">DPX16_21889</name>
</gene>
<accession>A0A3N0XM83</accession>
<evidence type="ECO:0000256" key="1">
    <source>
        <dbReference type="SAM" id="MobiDB-lite"/>
    </source>
</evidence>
<protein>
    <submittedName>
        <fullName evidence="2">Uncharacterized protein</fullName>
    </submittedName>
</protein>
<name>A0A3N0XM83_ANAGA</name>
<reference evidence="2 3" key="1">
    <citation type="submission" date="2018-10" db="EMBL/GenBank/DDBJ databases">
        <title>Genome assembly for a Yunnan-Guizhou Plateau 3E fish, Anabarilius grahami (Regan), and its evolutionary and genetic applications.</title>
        <authorList>
            <person name="Jiang W."/>
        </authorList>
    </citation>
    <scope>NUCLEOTIDE SEQUENCE [LARGE SCALE GENOMIC DNA]</scope>
    <source>
        <strain evidence="2">AG-KIZ</strain>
        <tissue evidence="2">Muscle</tissue>
    </source>
</reference>
<dbReference type="Proteomes" id="UP000281406">
    <property type="component" value="Unassembled WGS sequence"/>
</dbReference>
<dbReference type="AlphaFoldDB" id="A0A3N0XM83"/>
<proteinExistence type="predicted"/>
<evidence type="ECO:0000313" key="2">
    <source>
        <dbReference type="EMBL" id="ROI74340.1"/>
    </source>
</evidence>
<feature type="region of interest" description="Disordered" evidence="1">
    <location>
        <begin position="44"/>
        <end position="73"/>
    </location>
</feature>
<evidence type="ECO:0000313" key="3">
    <source>
        <dbReference type="Proteomes" id="UP000281406"/>
    </source>
</evidence>
<dbReference type="EMBL" id="RJVU01069130">
    <property type="protein sequence ID" value="ROI74340.1"/>
    <property type="molecule type" value="Genomic_DNA"/>
</dbReference>
<sequence length="115" mass="12661">MRRGGDPQERQLKACVTEVLSKVICTDTPVAAETVIIISSFLQSTSHTQRSRSPTRMKEPEPTADSEPKGAMSDQVCESAIISPMEHTPKTTIILELEAKEELTRCVSQSLCPFL</sequence>
<keyword evidence="3" id="KW-1185">Reference proteome</keyword>